<evidence type="ECO:0000313" key="1">
    <source>
        <dbReference type="EMBL" id="PWN97501.1"/>
    </source>
</evidence>
<proteinExistence type="predicted"/>
<keyword evidence="2" id="KW-1185">Reference proteome</keyword>
<dbReference type="AlphaFoldDB" id="A0A316Z7F2"/>
<dbReference type="Proteomes" id="UP000245946">
    <property type="component" value="Unassembled WGS sequence"/>
</dbReference>
<evidence type="ECO:0000313" key="2">
    <source>
        <dbReference type="Proteomes" id="UP000245946"/>
    </source>
</evidence>
<dbReference type="RefSeq" id="XP_025597780.1">
    <property type="nucleotide sequence ID" value="XM_025745341.1"/>
</dbReference>
<organism evidence="1 2">
    <name type="scientific">Tilletiopsis washingtonensis</name>
    <dbReference type="NCBI Taxonomy" id="58919"/>
    <lineage>
        <taxon>Eukaryota</taxon>
        <taxon>Fungi</taxon>
        <taxon>Dikarya</taxon>
        <taxon>Basidiomycota</taxon>
        <taxon>Ustilaginomycotina</taxon>
        <taxon>Exobasidiomycetes</taxon>
        <taxon>Entylomatales</taxon>
        <taxon>Entylomatales incertae sedis</taxon>
        <taxon>Tilletiopsis</taxon>
    </lineage>
</organism>
<protein>
    <submittedName>
        <fullName evidence="1">Uncharacterized protein</fullName>
    </submittedName>
</protein>
<dbReference type="EMBL" id="KZ819295">
    <property type="protein sequence ID" value="PWN97501.1"/>
    <property type="molecule type" value="Genomic_DNA"/>
</dbReference>
<name>A0A316Z7F2_9BASI</name>
<dbReference type="GeneID" id="37272885"/>
<gene>
    <name evidence="1" type="ORF">FA09DRAFT_361303</name>
</gene>
<reference evidence="1 2" key="1">
    <citation type="journal article" date="2018" name="Mol. Biol. Evol.">
        <title>Broad Genomic Sampling Reveals a Smut Pathogenic Ancestry of the Fungal Clade Ustilaginomycotina.</title>
        <authorList>
            <person name="Kijpornyongpan T."/>
            <person name="Mondo S.J."/>
            <person name="Barry K."/>
            <person name="Sandor L."/>
            <person name="Lee J."/>
            <person name="Lipzen A."/>
            <person name="Pangilinan J."/>
            <person name="LaButti K."/>
            <person name="Hainaut M."/>
            <person name="Henrissat B."/>
            <person name="Grigoriev I.V."/>
            <person name="Spatafora J.W."/>
            <person name="Aime M.C."/>
        </authorList>
    </citation>
    <scope>NUCLEOTIDE SEQUENCE [LARGE SCALE GENOMIC DNA]</scope>
    <source>
        <strain evidence="1 2">MCA 4186</strain>
    </source>
</reference>
<accession>A0A316Z7F2</accession>
<sequence length="215" mass="23723">MQASTPDAPADAMAGRAASAAAHAPVHAVSGHGAYEEIGDPNHDLHYATPAMPHADVNREVASGDTWREIPLLLLWLHKGLLIRGDVAGAWEAFALAEQALALVDKAEYFWEEAIFNAESVKPTYSPRVASLLERLNTDRQATMQEARDYAFEVISAALPPGRDRAPLHLADFRLPEERGTLSRRQRFDELVKSFCQRSFDNFIAALHYFGDVDG</sequence>